<evidence type="ECO:0000313" key="3">
    <source>
        <dbReference type="EMBL" id="KAK8229060.1"/>
    </source>
</evidence>
<sequence length="265" mass="28513">METSLKPSHTKAITIFKQKHHHLYQFNECLAPPSLSMLLIRSQPYISKRAYTNTVVVLVAIGIVFVILSVVRIVGSEVGNEVGRLLLLTTLLTTEFGIANMGARDRTALDADGKTPDVALDTAESSEGPALDVEDDERSEAVRSDDSSPSRSSKAQVLRRKGRGSFLSVLMLWTSLSRLVAADGMLLAAAEIAGTGRIMLVVMLLVGLLLPMGARLLRGTGAAALLRELLVGGETVLLLLEEEVVEEDAGLVERTPGSIEARREV</sequence>
<dbReference type="EMBL" id="JBBWRZ010000009">
    <property type="protein sequence ID" value="KAK8229060.1"/>
    <property type="molecule type" value="Genomic_DNA"/>
</dbReference>
<feature type="region of interest" description="Disordered" evidence="1">
    <location>
        <begin position="110"/>
        <end position="154"/>
    </location>
</feature>
<feature type="transmembrane region" description="Helical" evidence="2">
    <location>
        <begin position="166"/>
        <end position="190"/>
    </location>
</feature>
<keyword evidence="2" id="KW-0812">Transmembrane</keyword>
<keyword evidence="2" id="KW-0472">Membrane</keyword>
<evidence type="ECO:0000256" key="1">
    <source>
        <dbReference type="SAM" id="MobiDB-lite"/>
    </source>
</evidence>
<organism evidence="3 4">
    <name type="scientific">Phyllosticta capitalensis</name>
    <dbReference type="NCBI Taxonomy" id="121624"/>
    <lineage>
        <taxon>Eukaryota</taxon>
        <taxon>Fungi</taxon>
        <taxon>Dikarya</taxon>
        <taxon>Ascomycota</taxon>
        <taxon>Pezizomycotina</taxon>
        <taxon>Dothideomycetes</taxon>
        <taxon>Dothideomycetes incertae sedis</taxon>
        <taxon>Botryosphaeriales</taxon>
        <taxon>Phyllostictaceae</taxon>
        <taxon>Phyllosticta</taxon>
    </lineage>
</organism>
<evidence type="ECO:0000313" key="4">
    <source>
        <dbReference type="Proteomes" id="UP001492380"/>
    </source>
</evidence>
<feature type="transmembrane region" description="Helical" evidence="2">
    <location>
        <begin position="196"/>
        <end position="217"/>
    </location>
</feature>
<keyword evidence="2" id="KW-1133">Transmembrane helix</keyword>
<proteinExistence type="predicted"/>
<reference evidence="3 4" key="1">
    <citation type="submission" date="2024-04" db="EMBL/GenBank/DDBJ databases">
        <title>Phyllosticta paracitricarpa is synonymous to the EU quarantine fungus P. citricarpa based on phylogenomic analyses.</title>
        <authorList>
            <consortium name="Lawrence Berkeley National Laboratory"/>
            <person name="Van Ingen-Buijs V.A."/>
            <person name="Van Westerhoven A.C."/>
            <person name="Haridas S."/>
            <person name="Skiadas P."/>
            <person name="Martin F."/>
            <person name="Groenewald J.Z."/>
            <person name="Crous P.W."/>
            <person name="Seidl M.F."/>
        </authorList>
    </citation>
    <scope>NUCLEOTIDE SEQUENCE [LARGE SCALE GENOMIC DNA]</scope>
    <source>
        <strain evidence="3 4">CBS 123374</strain>
    </source>
</reference>
<gene>
    <name evidence="3" type="ORF">HDK90DRAFT_492990</name>
</gene>
<accession>A0ABR1YGT8</accession>
<evidence type="ECO:0000256" key="2">
    <source>
        <dbReference type="SAM" id="Phobius"/>
    </source>
</evidence>
<feature type="transmembrane region" description="Helical" evidence="2">
    <location>
        <begin position="85"/>
        <end position="103"/>
    </location>
</feature>
<name>A0ABR1YGT8_9PEZI</name>
<protein>
    <submittedName>
        <fullName evidence="3">Uncharacterized protein</fullName>
    </submittedName>
</protein>
<feature type="compositionally biased region" description="Basic and acidic residues" evidence="1">
    <location>
        <begin position="139"/>
        <end position="148"/>
    </location>
</feature>
<keyword evidence="4" id="KW-1185">Reference proteome</keyword>
<feature type="transmembrane region" description="Helical" evidence="2">
    <location>
        <begin position="50"/>
        <end position="73"/>
    </location>
</feature>
<comment type="caution">
    <text evidence="3">The sequence shown here is derived from an EMBL/GenBank/DDBJ whole genome shotgun (WGS) entry which is preliminary data.</text>
</comment>
<dbReference type="Proteomes" id="UP001492380">
    <property type="component" value="Unassembled WGS sequence"/>
</dbReference>